<feature type="transmembrane region" description="Helical" evidence="9">
    <location>
        <begin position="27"/>
        <end position="47"/>
    </location>
</feature>
<evidence type="ECO:0000313" key="11">
    <source>
        <dbReference type="Proteomes" id="UP000676428"/>
    </source>
</evidence>
<comment type="subcellular location">
    <subcellularLocation>
        <location evidence="1 8">Cell membrane</location>
        <topology evidence="1 8">Multi-pass membrane protein</topology>
    </subcellularLocation>
</comment>
<dbReference type="EMBL" id="CP074572">
    <property type="protein sequence ID" value="QVK22105.1"/>
    <property type="molecule type" value="Genomic_DNA"/>
</dbReference>
<evidence type="ECO:0000256" key="7">
    <source>
        <dbReference type="ARBA" id="ARBA00038032"/>
    </source>
</evidence>
<dbReference type="RefSeq" id="WP_213680763.1">
    <property type="nucleotide sequence ID" value="NZ_CP074572.1"/>
</dbReference>
<keyword evidence="4 8" id="KW-0812">Transmembrane</keyword>
<keyword evidence="3" id="KW-1003">Cell membrane</keyword>
<evidence type="ECO:0000256" key="5">
    <source>
        <dbReference type="ARBA" id="ARBA00022989"/>
    </source>
</evidence>
<dbReference type="PANTHER" id="PTHR30561">
    <property type="entry name" value="SMR FAMILY PROTON-DEPENDENT DRUG EFFLUX TRANSPORTER SUGE"/>
    <property type="match status" value="1"/>
</dbReference>
<evidence type="ECO:0000256" key="3">
    <source>
        <dbReference type="ARBA" id="ARBA00022475"/>
    </source>
</evidence>
<keyword evidence="5 9" id="KW-1133">Transmembrane helix</keyword>
<evidence type="ECO:0000256" key="2">
    <source>
        <dbReference type="ARBA" id="ARBA00022448"/>
    </source>
</evidence>
<evidence type="ECO:0000256" key="6">
    <source>
        <dbReference type="ARBA" id="ARBA00023136"/>
    </source>
</evidence>
<feature type="transmembrane region" description="Helical" evidence="9">
    <location>
        <begin position="54"/>
        <end position="79"/>
    </location>
</feature>
<sequence>MKNWLFLTIAILGEVMATTTLKSTDGFTKLLPSFVVCLGYVISFYFLSLSLKAIPVAIAYAVWAGLGVACVTVIAWIVYGQKMDAWGFFGIGLIVCGVAVLNLLSKTSTH</sequence>
<protein>
    <submittedName>
        <fullName evidence="10">Multidrug efflux SMR transporter</fullName>
    </submittedName>
</protein>
<dbReference type="Pfam" id="PF00893">
    <property type="entry name" value="Multi_Drug_Res"/>
    <property type="match status" value="1"/>
</dbReference>
<dbReference type="InterPro" id="IPR000390">
    <property type="entry name" value="Small_drug/metabolite_transptr"/>
</dbReference>
<name>A0ABX8DBA8_9GAMM</name>
<reference evidence="10 11" key="1">
    <citation type="journal article" date="2012" name="Int. J. Syst. Evol. Microbiol.">
        <title>Shewanella dokdonensis sp. nov., isolated from seawater.</title>
        <authorList>
            <person name="Sung H.R."/>
            <person name="Yoon J.H."/>
            <person name="Ghim S.Y."/>
        </authorList>
    </citation>
    <scope>NUCLEOTIDE SEQUENCE [LARGE SCALE GENOMIC DNA]</scope>
    <source>
        <strain evidence="10 11">DSM 23626</strain>
    </source>
</reference>
<dbReference type="InterPro" id="IPR037185">
    <property type="entry name" value="EmrE-like"/>
</dbReference>
<gene>
    <name evidence="10" type="ORF">KHX94_11630</name>
</gene>
<dbReference type="SUPFAM" id="SSF103481">
    <property type="entry name" value="Multidrug resistance efflux transporter EmrE"/>
    <property type="match status" value="1"/>
</dbReference>
<dbReference type="Gene3D" id="1.10.3730.20">
    <property type="match status" value="1"/>
</dbReference>
<evidence type="ECO:0000313" key="10">
    <source>
        <dbReference type="EMBL" id="QVK22105.1"/>
    </source>
</evidence>
<evidence type="ECO:0000256" key="9">
    <source>
        <dbReference type="SAM" id="Phobius"/>
    </source>
</evidence>
<evidence type="ECO:0000256" key="1">
    <source>
        <dbReference type="ARBA" id="ARBA00004651"/>
    </source>
</evidence>
<organism evidence="10 11">
    <name type="scientific">Shewanella dokdonensis</name>
    <dbReference type="NCBI Taxonomy" id="712036"/>
    <lineage>
        <taxon>Bacteria</taxon>
        <taxon>Pseudomonadati</taxon>
        <taxon>Pseudomonadota</taxon>
        <taxon>Gammaproteobacteria</taxon>
        <taxon>Alteromonadales</taxon>
        <taxon>Shewanellaceae</taxon>
        <taxon>Shewanella</taxon>
    </lineage>
</organism>
<accession>A0ABX8DBA8</accession>
<proteinExistence type="inferred from homology"/>
<keyword evidence="2" id="KW-0813">Transport</keyword>
<keyword evidence="6 9" id="KW-0472">Membrane</keyword>
<evidence type="ECO:0000256" key="4">
    <source>
        <dbReference type="ARBA" id="ARBA00022692"/>
    </source>
</evidence>
<comment type="similarity">
    <text evidence="7 8">Belongs to the drug/metabolite transporter (DMT) superfamily. Small multidrug resistance (SMR) (TC 2.A.7.1) family.</text>
</comment>
<dbReference type="PANTHER" id="PTHR30561:SF1">
    <property type="entry name" value="MULTIDRUG TRANSPORTER EMRE"/>
    <property type="match status" value="1"/>
</dbReference>
<dbReference type="InterPro" id="IPR045324">
    <property type="entry name" value="Small_multidrug_res"/>
</dbReference>
<keyword evidence="11" id="KW-1185">Reference proteome</keyword>
<dbReference type="Proteomes" id="UP000676428">
    <property type="component" value="Chromosome"/>
</dbReference>
<evidence type="ECO:0000256" key="8">
    <source>
        <dbReference type="RuleBase" id="RU003942"/>
    </source>
</evidence>
<feature type="transmembrane region" description="Helical" evidence="9">
    <location>
        <begin position="85"/>
        <end position="104"/>
    </location>
</feature>